<evidence type="ECO:0000256" key="3">
    <source>
        <dbReference type="ARBA" id="ARBA00022629"/>
    </source>
</evidence>
<dbReference type="Gene3D" id="1.10.10.10">
    <property type="entry name" value="Winged helix-like DNA-binding domain superfamily/Winged helix DNA-binding domain"/>
    <property type="match status" value="1"/>
</dbReference>
<dbReference type="Proteomes" id="UP001597120">
    <property type="component" value="Unassembled WGS sequence"/>
</dbReference>
<dbReference type="SUPFAM" id="SSF46785">
    <property type="entry name" value="Winged helix' DNA-binding domain"/>
    <property type="match status" value="1"/>
</dbReference>
<dbReference type="PROSITE" id="PS50943">
    <property type="entry name" value="HTH_CROC1"/>
    <property type="match status" value="1"/>
</dbReference>
<dbReference type="PANTHER" id="PTHR18964:SF149">
    <property type="entry name" value="BIFUNCTIONAL UDP-N-ACETYLGLUCOSAMINE 2-EPIMERASE_N-ACETYLMANNOSAMINE KINASE"/>
    <property type="match status" value="1"/>
</dbReference>
<keyword evidence="3" id="KW-0119">Carbohydrate metabolism</keyword>
<comment type="caution">
    <text evidence="5">The sequence shown here is derived from an EMBL/GenBank/DDBJ whole genome shotgun (WGS) entry which is preliminary data.</text>
</comment>
<keyword evidence="6" id="KW-1185">Reference proteome</keyword>
<dbReference type="SUPFAM" id="SSF53067">
    <property type="entry name" value="Actin-like ATPase domain"/>
    <property type="match status" value="1"/>
</dbReference>
<protein>
    <submittedName>
        <fullName evidence="5">ROK family protein</fullName>
    </submittedName>
</protein>
<accession>A0ABW3D5S2</accession>
<proteinExistence type="inferred from homology"/>
<gene>
    <name evidence="5" type="ORF">ACFQ03_05765</name>
</gene>
<feature type="domain" description="HTH cro/C1-type" evidence="4">
    <location>
        <begin position="18"/>
        <end position="46"/>
    </location>
</feature>
<dbReference type="RefSeq" id="WP_144934388.1">
    <property type="nucleotide sequence ID" value="NZ_JBHTIU010000019.1"/>
</dbReference>
<dbReference type="PANTHER" id="PTHR18964">
    <property type="entry name" value="ROK (REPRESSOR, ORF, KINASE) FAMILY"/>
    <property type="match status" value="1"/>
</dbReference>
<dbReference type="CDD" id="cd00093">
    <property type="entry name" value="HTH_XRE"/>
    <property type="match status" value="1"/>
</dbReference>
<reference evidence="6" key="1">
    <citation type="journal article" date="2019" name="Int. J. Syst. Evol. Microbiol.">
        <title>The Global Catalogue of Microorganisms (GCM) 10K type strain sequencing project: providing services to taxonomists for standard genome sequencing and annotation.</title>
        <authorList>
            <consortium name="The Broad Institute Genomics Platform"/>
            <consortium name="The Broad Institute Genome Sequencing Center for Infectious Disease"/>
            <person name="Wu L."/>
            <person name="Ma J."/>
        </authorList>
    </citation>
    <scope>NUCLEOTIDE SEQUENCE [LARGE SCALE GENOMIC DNA]</scope>
    <source>
        <strain evidence="6">CCUG 57263</strain>
    </source>
</reference>
<keyword evidence="3" id="KW-0859">Xylose metabolism</keyword>
<evidence type="ECO:0000313" key="6">
    <source>
        <dbReference type="Proteomes" id="UP001597120"/>
    </source>
</evidence>
<dbReference type="InterPro" id="IPR000600">
    <property type="entry name" value="ROK"/>
</dbReference>
<dbReference type="EMBL" id="JBHTIU010000019">
    <property type="protein sequence ID" value="MFD0868648.1"/>
    <property type="molecule type" value="Genomic_DNA"/>
</dbReference>
<comment type="similarity">
    <text evidence="2">Belongs to the ROK (NagC/XylR) family.</text>
</comment>
<evidence type="ECO:0000256" key="2">
    <source>
        <dbReference type="ARBA" id="ARBA00006479"/>
    </source>
</evidence>
<organism evidence="5 6">
    <name type="scientific">Paenibacillus residui</name>
    <dbReference type="NCBI Taxonomy" id="629724"/>
    <lineage>
        <taxon>Bacteria</taxon>
        <taxon>Bacillati</taxon>
        <taxon>Bacillota</taxon>
        <taxon>Bacilli</taxon>
        <taxon>Bacillales</taxon>
        <taxon>Paenibacillaceae</taxon>
        <taxon>Paenibacillus</taxon>
    </lineage>
</organism>
<evidence type="ECO:0000313" key="5">
    <source>
        <dbReference type="EMBL" id="MFD0868648.1"/>
    </source>
</evidence>
<name>A0ABW3D5S2_9BACL</name>
<dbReference type="InterPro" id="IPR001387">
    <property type="entry name" value="Cro/C1-type_HTH"/>
</dbReference>
<dbReference type="InterPro" id="IPR036388">
    <property type="entry name" value="WH-like_DNA-bd_sf"/>
</dbReference>
<comment type="function">
    <text evidence="1">Transcriptional repressor of xylose-utilizing enzymes.</text>
</comment>
<dbReference type="Pfam" id="PF00480">
    <property type="entry name" value="ROK"/>
    <property type="match status" value="1"/>
</dbReference>
<sequence>MAIKGPGLLREQNQKKLIHLLRKHKQTSRKDLAKLMGVSKNTISLIVDQFIHEGVIKEVGIKDSRRVGRPKILIELNADAFKSLGVTLSNESVDYVVTDYCLNIIDKGSDKVDSRQVGEVVACLTRLIQRTKQAHDGLIGVGIGIPGIVNTDEGIVYVSTKLEWKDVPLHSLLTQSAALPEHISLTIQNSVKMTALCASLTEELHHNPSFFYIRIGEGIAGAFFQHGQIWDGVSWTSGEIGHLPVEPAGPQCSCGQTGCLEQMISIRSYAQWMSEHEQAPAQEQMDDLLKQYGKYLGVALISVINIMNPGLIVIDSPYNSNAYFKQASLNYLAANALEIPLSKTKIEFNEQPYMQSLGAAVAVIHNYEH</sequence>
<dbReference type="InterPro" id="IPR036390">
    <property type="entry name" value="WH_DNA-bd_sf"/>
</dbReference>
<dbReference type="InterPro" id="IPR043129">
    <property type="entry name" value="ATPase_NBD"/>
</dbReference>
<dbReference type="Gene3D" id="3.30.420.40">
    <property type="match status" value="2"/>
</dbReference>
<evidence type="ECO:0000256" key="1">
    <source>
        <dbReference type="ARBA" id="ARBA00002486"/>
    </source>
</evidence>
<evidence type="ECO:0000259" key="4">
    <source>
        <dbReference type="PROSITE" id="PS50943"/>
    </source>
</evidence>